<dbReference type="GO" id="GO:0043548">
    <property type="term" value="F:phosphatidylinositol 3-kinase binding"/>
    <property type="evidence" value="ECO:0007669"/>
    <property type="project" value="TreeGrafter"/>
</dbReference>
<organism evidence="13 14">
    <name type="scientific">Trichonephila inaurata madagascariensis</name>
    <dbReference type="NCBI Taxonomy" id="2747483"/>
    <lineage>
        <taxon>Eukaryota</taxon>
        <taxon>Metazoa</taxon>
        <taxon>Ecdysozoa</taxon>
        <taxon>Arthropoda</taxon>
        <taxon>Chelicerata</taxon>
        <taxon>Arachnida</taxon>
        <taxon>Araneae</taxon>
        <taxon>Araneomorphae</taxon>
        <taxon>Entelegynae</taxon>
        <taxon>Araneoidea</taxon>
        <taxon>Nephilidae</taxon>
        <taxon>Trichonephila</taxon>
        <taxon>Trichonephila inaurata</taxon>
    </lineage>
</organism>
<dbReference type="InterPro" id="IPR002404">
    <property type="entry name" value="IRS_PTB"/>
</dbReference>
<evidence type="ECO:0000313" key="14">
    <source>
        <dbReference type="Proteomes" id="UP000886998"/>
    </source>
</evidence>
<feature type="region of interest" description="Disordered" evidence="10">
    <location>
        <begin position="927"/>
        <end position="1025"/>
    </location>
</feature>
<dbReference type="OrthoDB" id="946068at2759"/>
<feature type="compositionally biased region" description="Polar residues" evidence="10">
    <location>
        <begin position="469"/>
        <end position="479"/>
    </location>
</feature>
<feature type="compositionally biased region" description="Low complexity" evidence="10">
    <location>
        <begin position="979"/>
        <end position="1007"/>
    </location>
</feature>
<dbReference type="SMART" id="SM01244">
    <property type="entry name" value="IRS"/>
    <property type="match status" value="1"/>
</dbReference>
<evidence type="ECO:0000256" key="3">
    <source>
        <dbReference type="ARBA" id="ARBA00022553"/>
    </source>
</evidence>
<evidence type="ECO:0000256" key="9">
    <source>
        <dbReference type="ARBA" id="ARBA00046145"/>
    </source>
</evidence>
<proteinExistence type="predicted"/>
<dbReference type="SMART" id="SM00310">
    <property type="entry name" value="PTBI"/>
    <property type="match status" value="1"/>
</dbReference>
<dbReference type="PANTHER" id="PTHR10614:SF13">
    <property type="entry name" value="INSULIN RECEPTOR SUBSTRATE 1"/>
    <property type="match status" value="1"/>
</dbReference>
<dbReference type="GO" id="GO:0008286">
    <property type="term" value="P:insulin receptor signaling pathway"/>
    <property type="evidence" value="ECO:0007669"/>
    <property type="project" value="InterPro"/>
</dbReference>
<evidence type="ECO:0000256" key="10">
    <source>
        <dbReference type="SAM" id="MobiDB-lite"/>
    </source>
</evidence>
<evidence type="ECO:0000256" key="8">
    <source>
        <dbReference type="ARBA" id="ARBA00033282"/>
    </source>
</evidence>
<dbReference type="Pfam" id="PF00169">
    <property type="entry name" value="PH"/>
    <property type="match status" value="1"/>
</dbReference>
<evidence type="ECO:0000259" key="11">
    <source>
        <dbReference type="PROSITE" id="PS50003"/>
    </source>
</evidence>
<feature type="domain" description="IRS-type PTB" evidence="12">
    <location>
        <begin position="141"/>
        <end position="247"/>
    </location>
</feature>
<feature type="region of interest" description="Disordered" evidence="10">
    <location>
        <begin position="459"/>
        <end position="482"/>
    </location>
</feature>
<dbReference type="SUPFAM" id="SSF50729">
    <property type="entry name" value="PH domain-like"/>
    <property type="match status" value="2"/>
</dbReference>
<dbReference type="AlphaFoldDB" id="A0A8X7C3D1"/>
<evidence type="ECO:0000256" key="5">
    <source>
        <dbReference type="ARBA" id="ARBA00022737"/>
    </source>
</evidence>
<dbReference type="GO" id="GO:0005886">
    <property type="term" value="C:plasma membrane"/>
    <property type="evidence" value="ECO:0007669"/>
    <property type="project" value="TreeGrafter"/>
</dbReference>
<feature type="region of interest" description="Disordered" evidence="10">
    <location>
        <begin position="753"/>
        <end position="774"/>
    </location>
</feature>
<protein>
    <recommendedName>
        <fullName evidence="2">Insulin receptor substrate 1</fullName>
    </recommendedName>
    <alternativeName>
        <fullName evidence="8">Protein chico</fullName>
    </alternativeName>
</protein>
<keyword evidence="7" id="KW-0896">Oogenesis</keyword>
<feature type="region of interest" description="Disordered" evidence="10">
    <location>
        <begin position="1063"/>
        <end position="1083"/>
    </location>
</feature>
<dbReference type="GO" id="GO:0048477">
    <property type="term" value="P:oogenesis"/>
    <property type="evidence" value="ECO:0007669"/>
    <property type="project" value="UniProtKB-KW"/>
</dbReference>
<feature type="compositionally biased region" description="Polar residues" evidence="10">
    <location>
        <begin position="1008"/>
        <end position="1025"/>
    </location>
</feature>
<evidence type="ECO:0000256" key="6">
    <source>
        <dbReference type="ARBA" id="ARBA00022782"/>
    </source>
</evidence>
<keyword evidence="13" id="KW-0675">Receptor</keyword>
<dbReference type="EMBL" id="BMAV01007923">
    <property type="protein sequence ID" value="GFY51169.1"/>
    <property type="molecule type" value="Genomic_DNA"/>
</dbReference>
<sequence>MSQKYKSFSRSSDRSLDSGLGLPPGVKRMGYLRKLKKMKRRFFVLHMESNYGVARLEYYSSEKKWKFGCEPRRTIELKSCLNIGRKLHSKHKNAIAIYTQDDCFSIVTDSPEELELWLNDLIEVQRTYMEVDENARGRPVYEHLWQVVIDRHDLEYDRLLVGHYRVALSSRSLFLIKMNPLNDNDYFEFPLMSIRRCGHSKDHFFIELGRSSVIGAGEIYMATEGTIVAQNMHETVLSAMKSSKIREDGNPFPRPRSASTSENSNPVTTRRPIGIVAPQTVSSSVSSCGLSNSRERCDSLPTRPKTITGNSHSCIHSALSSPYTTSGATFRRLSSRPHSMYEWPSCNSPSARSTNFSPGSLSSASVAAYSSSTEDVDNTRHQSLNHYPYLLPSEGKLSSDRPITEVPDEYLKMSMHEDKKVGHSFQVIPEKLANNAQKKNDYIDMRASSVSKSDSIKKQGNFIPVPRNCNATGENSSSRDGYLDMSPSNSSKNGLSFHFKKEVNFNEKTDADSKPYELEKVLSLVKVDENVQNNTVENVVKKIPSVTVKEMECNTIKLNTLEKNANSNSPIFEMDHASAINNAKIDTKPPLPERTYRKSEQKSIVCPPLPMYKPERFSNCSQNRSVLDELQNKQDLSQNVQVENCNLEELDVFYNSAPSQAKSDMVTSPEQNTNFSCLCSNNKSNTHSLPCASICSATKVSSNAKQATVTKNDPKVSCSNYIQKTSAFSTSKDICDNLEVQLNNDLKNSTIDKSSLISPSNNQSNNSNYYASSSRTKTGENVINDYVNVDIKKNTASIISNQASTNYYAPKHGPSLLMPGCSDVNDPNYSNIQFGKPICPTPKPIPVDTEAVFSAFNNSLKSDRSFKLSCNTGIESTSGQKVLRSPTSTLQLGTDSSKCSILAPKFRNIPNTLPTFRKQMSAPAAPLSLRPELPSPGRKSSCPVTGSASMVRPSLPGTSVSPMRGAHIQSHGVPNAHLRVSTSRSPDHSSVSSISSASDEISSTHSSPKASTAPLNFGNRPNASDGQYENVVILQRSSTSSRPPSTSSEEKELNYALLDLTPSVNDEVPRSPTVHKPQVPDDDKTLTYAEIDFTKSEGLKNTSGIVRDGRL</sequence>
<name>A0A8X7C3D1_9ARAC</name>
<dbReference type="Gene3D" id="2.30.29.30">
    <property type="entry name" value="Pleckstrin-homology domain (PH domain)/Phosphotyrosine-binding domain (PTB)"/>
    <property type="match status" value="2"/>
</dbReference>
<dbReference type="GO" id="GO:0005829">
    <property type="term" value="C:cytosol"/>
    <property type="evidence" value="ECO:0007669"/>
    <property type="project" value="TreeGrafter"/>
</dbReference>
<keyword evidence="3" id="KW-0597">Phosphoprotein</keyword>
<gene>
    <name evidence="13" type="primary">irs2-b</name>
    <name evidence="13" type="ORF">TNIN_388241</name>
</gene>
<dbReference type="InterPro" id="IPR001849">
    <property type="entry name" value="PH_domain"/>
</dbReference>
<evidence type="ECO:0000256" key="4">
    <source>
        <dbReference type="ARBA" id="ARBA00022604"/>
    </source>
</evidence>
<dbReference type="Proteomes" id="UP000886998">
    <property type="component" value="Unassembled WGS sequence"/>
</dbReference>
<feature type="region of interest" description="Disordered" evidence="10">
    <location>
        <begin position="1"/>
        <end position="21"/>
    </location>
</feature>
<evidence type="ECO:0000256" key="2">
    <source>
        <dbReference type="ARBA" id="ARBA00015710"/>
    </source>
</evidence>
<feature type="compositionally biased region" description="Polar residues" evidence="10">
    <location>
        <begin position="257"/>
        <end position="268"/>
    </location>
</feature>
<dbReference type="PRINTS" id="PR00628">
    <property type="entry name" value="INSULINRSI"/>
</dbReference>
<dbReference type="PROSITE" id="PS51064">
    <property type="entry name" value="IRS_PTB"/>
    <property type="match status" value="1"/>
</dbReference>
<feature type="region of interest" description="Disordered" evidence="10">
    <location>
        <begin position="242"/>
        <end position="272"/>
    </location>
</feature>
<dbReference type="InterPro" id="IPR011993">
    <property type="entry name" value="PH-like_dom_sf"/>
</dbReference>
<dbReference type="PROSITE" id="PS50003">
    <property type="entry name" value="PH_DOMAIN"/>
    <property type="match status" value="1"/>
</dbReference>
<comment type="subunit">
    <text evidence="1">Bindings to phosphatidylinositol 3-kinase and SHP2.</text>
</comment>
<keyword evidence="4" id="KW-0341">Growth regulation</keyword>
<dbReference type="SMART" id="SM00233">
    <property type="entry name" value="PH"/>
    <property type="match status" value="1"/>
</dbReference>
<comment type="function">
    <text evidence="9">Activates phosphatidylinositol 3-kinase when bound to the regulatory p85 subunit. May mediate the control of various cellular processes by insulin-like peptides. When phosphorylated by the insulin receptor binds specifically to various cellular proteins containing SH2 domains. Involved in control of cell proliferation, cell size, and body and organ growth throughout development. Also has a role in a signaling pathway controlling the physiological response required to endure periods of low nutrient conditions. Insulin/insulin-like growth factor (IGF) signaling pathway has a role in regulating aging and is necessary in the ovary for vitellogenic maturation.</text>
</comment>
<keyword evidence="6" id="KW-0221">Differentiation</keyword>
<dbReference type="InterPro" id="IPR039011">
    <property type="entry name" value="IRS"/>
</dbReference>
<comment type="caution">
    <text evidence="13">The sequence shown here is derived from an EMBL/GenBank/DDBJ whole genome shotgun (WGS) entry which is preliminary data.</text>
</comment>
<accession>A0A8X7C3D1</accession>
<feature type="compositionally biased region" description="Low complexity" evidence="10">
    <location>
        <begin position="754"/>
        <end position="774"/>
    </location>
</feature>
<evidence type="ECO:0000259" key="12">
    <source>
        <dbReference type="PROSITE" id="PS51064"/>
    </source>
</evidence>
<dbReference type="CDD" id="cd01257">
    <property type="entry name" value="PH_IRS"/>
    <property type="match status" value="1"/>
</dbReference>
<dbReference type="GO" id="GO:0005158">
    <property type="term" value="F:insulin receptor binding"/>
    <property type="evidence" value="ECO:0007669"/>
    <property type="project" value="InterPro"/>
</dbReference>
<keyword evidence="5" id="KW-0677">Repeat</keyword>
<reference evidence="13" key="1">
    <citation type="submission" date="2020-08" db="EMBL/GenBank/DDBJ databases">
        <title>Multicomponent nature underlies the extraordinary mechanical properties of spider dragline silk.</title>
        <authorList>
            <person name="Kono N."/>
            <person name="Nakamura H."/>
            <person name="Mori M."/>
            <person name="Yoshida Y."/>
            <person name="Ohtoshi R."/>
            <person name="Malay A.D."/>
            <person name="Moran D.A.P."/>
            <person name="Tomita M."/>
            <person name="Numata K."/>
            <person name="Arakawa K."/>
        </authorList>
    </citation>
    <scope>NUCLEOTIDE SEQUENCE</scope>
</reference>
<keyword evidence="14" id="KW-1185">Reference proteome</keyword>
<feature type="domain" description="PH" evidence="11">
    <location>
        <begin position="25"/>
        <end position="126"/>
    </location>
</feature>
<evidence type="ECO:0000256" key="7">
    <source>
        <dbReference type="ARBA" id="ARBA00022943"/>
    </source>
</evidence>
<dbReference type="Pfam" id="PF02174">
    <property type="entry name" value="IRS"/>
    <property type="match status" value="1"/>
</dbReference>
<evidence type="ECO:0000256" key="1">
    <source>
        <dbReference type="ARBA" id="ARBA00011440"/>
    </source>
</evidence>
<dbReference type="PANTHER" id="PTHR10614">
    <property type="entry name" value="INSULIN RECEPTOR SUBSTRATE"/>
    <property type="match status" value="1"/>
</dbReference>
<evidence type="ECO:0000313" key="13">
    <source>
        <dbReference type="EMBL" id="GFY51169.1"/>
    </source>
</evidence>